<keyword evidence="3" id="KW-1185">Reference proteome</keyword>
<comment type="caution">
    <text evidence="2">The sequence shown here is derived from an EMBL/GenBank/DDBJ whole genome shotgun (WGS) entry which is preliminary data.</text>
</comment>
<evidence type="ECO:0000313" key="3">
    <source>
        <dbReference type="Proteomes" id="UP001408789"/>
    </source>
</evidence>
<dbReference type="EMBL" id="JBCNJP010000027">
    <property type="protein sequence ID" value="KAK9052671.1"/>
    <property type="molecule type" value="Genomic_DNA"/>
</dbReference>
<proteinExistence type="predicted"/>
<evidence type="ECO:0000313" key="2">
    <source>
        <dbReference type="EMBL" id="KAK9052671.1"/>
    </source>
</evidence>
<dbReference type="InterPro" id="IPR037488">
    <property type="entry name" value="At2g33490-like"/>
</dbReference>
<reference evidence="2 3" key="1">
    <citation type="submission" date="2024-04" db="EMBL/GenBank/DDBJ databases">
        <title>The reference genome of an endangered Asteraceae, Deinandra increscens subsp. villosa, native to the Central Coast of California.</title>
        <authorList>
            <person name="Guilliams M."/>
            <person name="Hasenstab-Lehman K."/>
            <person name="Meyer R."/>
            <person name="Mcevoy S."/>
        </authorList>
    </citation>
    <scope>NUCLEOTIDE SEQUENCE [LARGE SCALE GENOMIC DNA]</scope>
    <source>
        <tissue evidence="2">Leaf</tissue>
    </source>
</reference>
<dbReference type="InterPro" id="IPR027267">
    <property type="entry name" value="AH/BAR_dom_sf"/>
</dbReference>
<feature type="compositionally biased region" description="Polar residues" evidence="1">
    <location>
        <begin position="378"/>
        <end position="403"/>
    </location>
</feature>
<dbReference type="Gene3D" id="1.20.1270.60">
    <property type="entry name" value="Arfaptin homology (AH) domain/BAR domain"/>
    <property type="match status" value="1"/>
</dbReference>
<dbReference type="PANTHER" id="PTHR34119:SF1">
    <property type="entry name" value="OS04G0394700 PROTEIN"/>
    <property type="match status" value="1"/>
</dbReference>
<name>A0AAP0CB17_9ASTR</name>
<dbReference type="AlphaFoldDB" id="A0AAP0CB17"/>
<evidence type="ECO:0008006" key="4">
    <source>
        <dbReference type="Google" id="ProtNLM"/>
    </source>
</evidence>
<feature type="region of interest" description="Disordered" evidence="1">
    <location>
        <begin position="1"/>
        <end position="36"/>
    </location>
</feature>
<accession>A0AAP0CB17</accession>
<organism evidence="2 3">
    <name type="scientific">Deinandra increscens subsp. villosa</name>
    <dbReference type="NCBI Taxonomy" id="3103831"/>
    <lineage>
        <taxon>Eukaryota</taxon>
        <taxon>Viridiplantae</taxon>
        <taxon>Streptophyta</taxon>
        <taxon>Embryophyta</taxon>
        <taxon>Tracheophyta</taxon>
        <taxon>Spermatophyta</taxon>
        <taxon>Magnoliopsida</taxon>
        <taxon>eudicotyledons</taxon>
        <taxon>Gunneridae</taxon>
        <taxon>Pentapetalae</taxon>
        <taxon>asterids</taxon>
        <taxon>campanulids</taxon>
        <taxon>Asterales</taxon>
        <taxon>Asteraceae</taxon>
        <taxon>Asteroideae</taxon>
        <taxon>Heliantheae alliance</taxon>
        <taxon>Madieae</taxon>
        <taxon>Madiinae</taxon>
        <taxon>Deinandra</taxon>
    </lineage>
</organism>
<dbReference type="Proteomes" id="UP001408789">
    <property type="component" value="Unassembled WGS sequence"/>
</dbReference>
<gene>
    <name evidence="2" type="ORF">SSX86_029301</name>
</gene>
<feature type="compositionally biased region" description="Polar residues" evidence="1">
    <location>
        <begin position="25"/>
        <end position="36"/>
    </location>
</feature>
<sequence>MKSPFRKVRGLGLHKHDKRHRHGVQRSSAQLDELSQASQDMQEMRDCFDSLLTAAASTTNTVYEFSESLQEMGGCLLEKTALSDDEDSGRVLLMLGKVQFDIQKLIDSYRSHISQTITVPSQSLLSELNIVEEMKKHCDEKRTIYEAMNTQYEKGKVKGSKLEHVSSRQLQTAWDEFDEEATLFIFRMKSLKNSQSRSLLTQAARHYAAQMCFFKKALKSLEAIEPHVKSATEQQHIDYHFSGLEDDDRDSVFLSDDEEDEDEEDDSDSNNDTFEDSELNIDPPMNVRKSEVSTSAYSVELDNEEVTFPQVPVKSPMVNLNRKPVCNSTIDLNKGSKSAPLSMECNFDPSERYRQMRQSSTRKLNTYVLPTPLEKKSVTSGIQIQNQSKSQGSKPKPPTNTYHSMPLEKISGKPTPLPAPLTVHPSPQIDSYSTSSAKKIKRYAYSGPLTGGSQLNKVPLYASGPIGSTARHLPLSGSVLQKSSTQPLSTSEVYPLSASMVSLPVISELHELPRPPAKVNSKKPSKVGFSAPLVTYKHGLDTSMVSPPLSPIDFKVI</sequence>
<feature type="compositionally biased region" description="Basic residues" evidence="1">
    <location>
        <begin position="1"/>
        <end position="24"/>
    </location>
</feature>
<dbReference type="PANTHER" id="PTHR34119">
    <property type="entry name" value="HYDROXYPROLINE-RICH GLYCOPROTEIN-LIKE"/>
    <property type="match status" value="1"/>
</dbReference>
<protein>
    <recommendedName>
        <fullName evidence="4">BAR domain-containing protein</fullName>
    </recommendedName>
</protein>
<feature type="compositionally biased region" description="Acidic residues" evidence="1">
    <location>
        <begin position="245"/>
        <end position="279"/>
    </location>
</feature>
<evidence type="ECO:0000256" key="1">
    <source>
        <dbReference type="SAM" id="MobiDB-lite"/>
    </source>
</evidence>
<dbReference type="CDD" id="cd07307">
    <property type="entry name" value="BAR"/>
    <property type="match status" value="1"/>
</dbReference>
<dbReference type="SUPFAM" id="SSF103657">
    <property type="entry name" value="BAR/IMD domain-like"/>
    <property type="match status" value="1"/>
</dbReference>
<feature type="region of interest" description="Disordered" evidence="1">
    <location>
        <begin position="370"/>
        <end position="432"/>
    </location>
</feature>
<feature type="region of interest" description="Disordered" evidence="1">
    <location>
        <begin position="245"/>
        <end position="292"/>
    </location>
</feature>